<feature type="domain" description="Multidrug resistance protein MdtA-like barrel-sandwich hybrid" evidence="2">
    <location>
        <begin position="48"/>
        <end position="183"/>
    </location>
</feature>
<evidence type="ECO:0000256" key="1">
    <source>
        <dbReference type="SAM" id="Coils"/>
    </source>
</evidence>
<dbReference type="NCBIfam" id="TIGR01730">
    <property type="entry name" value="RND_mfp"/>
    <property type="match status" value="1"/>
</dbReference>
<sequence length="322" mass="34937">MFRALIVMLFLFPATAMAADVYLVQTSKQPDEKSVFASVESLDVIPARTRISGTVAELKVADGDRVEAGQVLAIISDNKNALRIRSINAQIAAAKAEKSNANTELTRARDLFDRGIIAKNRLDAAIARADVANNQVRTLAANRSVVSQTVKEGQVLAPTAGRVLRVPLTAGTVVLPGESVAMIAAENYVLRLQLPERHARFMHVGGTVRVDGSLIDGANSTTGQIIRVYPQIKDGKVIADAKVEGLGDFFVGERVRVWVPIRTRTSIFIPSYLITNRFGVDMVNLRRKDGSVTQIVIQRGRQVDDLVEVLAGLVDGDELVRS</sequence>
<dbReference type="SUPFAM" id="SSF111369">
    <property type="entry name" value="HlyD-like secretion proteins"/>
    <property type="match status" value="1"/>
</dbReference>
<dbReference type="AlphaFoldDB" id="A0A3B0R4U4"/>
<dbReference type="GO" id="GO:0015562">
    <property type="term" value="F:efflux transmembrane transporter activity"/>
    <property type="evidence" value="ECO:0007669"/>
    <property type="project" value="TreeGrafter"/>
</dbReference>
<dbReference type="InterPro" id="IPR006143">
    <property type="entry name" value="RND_pump_MFP"/>
</dbReference>
<protein>
    <recommendedName>
        <fullName evidence="2">Multidrug resistance protein MdtA-like barrel-sandwich hybrid domain-containing protein</fullName>
    </recommendedName>
</protein>
<proteinExistence type="predicted"/>
<organism evidence="3">
    <name type="scientific">hydrothermal vent metagenome</name>
    <dbReference type="NCBI Taxonomy" id="652676"/>
    <lineage>
        <taxon>unclassified sequences</taxon>
        <taxon>metagenomes</taxon>
        <taxon>ecological metagenomes</taxon>
    </lineage>
</organism>
<dbReference type="Gene3D" id="1.10.287.470">
    <property type="entry name" value="Helix hairpin bin"/>
    <property type="match status" value="1"/>
</dbReference>
<keyword evidence="1" id="KW-0175">Coiled coil</keyword>
<dbReference type="Gene3D" id="2.40.50.100">
    <property type="match status" value="1"/>
</dbReference>
<dbReference type="InterPro" id="IPR058625">
    <property type="entry name" value="MdtA-like_BSH"/>
</dbReference>
<dbReference type="Gene3D" id="2.40.420.20">
    <property type="match status" value="1"/>
</dbReference>
<dbReference type="EMBL" id="UOEE01000033">
    <property type="protein sequence ID" value="VAV87249.1"/>
    <property type="molecule type" value="Genomic_DNA"/>
</dbReference>
<reference evidence="3" key="1">
    <citation type="submission" date="2018-06" db="EMBL/GenBank/DDBJ databases">
        <authorList>
            <person name="Zhirakovskaya E."/>
        </authorList>
    </citation>
    <scope>NUCLEOTIDE SEQUENCE</scope>
</reference>
<dbReference type="Pfam" id="PF25917">
    <property type="entry name" value="BSH_RND"/>
    <property type="match status" value="1"/>
</dbReference>
<name>A0A3B0R4U4_9ZZZZ</name>
<dbReference type="GO" id="GO:1990281">
    <property type="term" value="C:efflux pump complex"/>
    <property type="evidence" value="ECO:0007669"/>
    <property type="project" value="TreeGrafter"/>
</dbReference>
<feature type="coiled-coil region" evidence="1">
    <location>
        <begin position="84"/>
        <end position="111"/>
    </location>
</feature>
<evidence type="ECO:0000313" key="3">
    <source>
        <dbReference type="EMBL" id="VAV87249.1"/>
    </source>
</evidence>
<gene>
    <name evidence="3" type="ORF">MNBD_ALPHA06-544</name>
</gene>
<evidence type="ECO:0000259" key="2">
    <source>
        <dbReference type="Pfam" id="PF25917"/>
    </source>
</evidence>
<accession>A0A3B0R4U4</accession>
<dbReference type="PANTHER" id="PTHR30469:SF15">
    <property type="entry name" value="HLYD FAMILY OF SECRETION PROTEINS"/>
    <property type="match status" value="1"/>
</dbReference>
<dbReference type="PANTHER" id="PTHR30469">
    <property type="entry name" value="MULTIDRUG RESISTANCE PROTEIN MDTA"/>
    <property type="match status" value="1"/>
</dbReference>